<evidence type="ECO:0000313" key="4">
    <source>
        <dbReference type="Proteomes" id="UP000275267"/>
    </source>
</evidence>
<dbReference type="SMART" id="SM00271">
    <property type="entry name" value="DnaJ"/>
    <property type="match status" value="1"/>
</dbReference>
<dbReference type="PANTHER" id="PTHR44137">
    <property type="entry name" value="BNAC03G44070D PROTEIN"/>
    <property type="match status" value="1"/>
</dbReference>
<sequence>MAHPSTDPARAAAAAIFGSPRPGSRRGSPARRGSRRPTTGGPRVTHDDVKRQHRRLCLLVHPDKKPCAAADGAFKLVQAAWQALSARHPPGAANQPAPPRPLQQRQQAPPPGAPEPQPRPRPQVVQMPRRAPAPPPPRAGAPTTPSAAHQASRQKPPEKGWRSSSDGPEAHFAGPGQVPGLRRVENMIYQVQIKTPCVWAFGRKHHTLFASLIP</sequence>
<dbReference type="SUPFAM" id="SSF46565">
    <property type="entry name" value="Chaperone J-domain"/>
    <property type="match status" value="1"/>
</dbReference>
<dbReference type="Gene3D" id="1.10.287.110">
    <property type="entry name" value="DnaJ domain"/>
    <property type="match status" value="1"/>
</dbReference>
<dbReference type="AlphaFoldDB" id="A0A3L6SC94"/>
<feature type="domain" description="J" evidence="2">
    <location>
        <begin position="11"/>
        <end position="89"/>
    </location>
</feature>
<dbReference type="EMBL" id="PQIB02000005">
    <property type="protein sequence ID" value="RLN17903.1"/>
    <property type="molecule type" value="Genomic_DNA"/>
</dbReference>
<evidence type="ECO:0000313" key="3">
    <source>
        <dbReference type="EMBL" id="RLN17903.1"/>
    </source>
</evidence>
<protein>
    <recommendedName>
        <fullName evidence="2">J domain-containing protein</fullName>
    </recommendedName>
</protein>
<dbReference type="GO" id="GO:0005783">
    <property type="term" value="C:endoplasmic reticulum"/>
    <property type="evidence" value="ECO:0007669"/>
    <property type="project" value="UniProtKB-ARBA"/>
</dbReference>
<dbReference type="Pfam" id="PF00226">
    <property type="entry name" value="DnaJ"/>
    <property type="match status" value="1"/>
</dbReference>
<keyword evidence="4" id="KW-1185">Reference proteome</keyword>
<evidence type="ECO:0000259" key="2">
    <source>
        <dbReference type="SMART" id="SM00271"/>
    </source>
</evidence>
<dbReference type="InterPro" id="IPR001623">
    <property type="entry name" value="DnaJ_domain"/>
</dbReference>
<organism evidence="3 4">
    <name type="scientific">Panicum miliaceum</name>
    <name type="common">Proso millet</name>
    <name type="synonym">Broomcorn millet</name>
    <dbReference type="NCBI Taxonomy" id="4540"/>
    <lineage>
        <taxon>Eukaryota</taxon>
        <taxon>Viridiplantae</taxon>
        <taxon>Streptophyta</taxon>
        <taxon>Embryophyta</taxon>
        <taxon>Tracheophyta</taxon>
        <taxon>Spermatophyta</taxon>
        <taxon>Magnoliopsida</taxon>
        <taxon>Liliopsida</taxon>
        <taxon>Poales</taxon>
        <taxon>Poaceae</taxon>
        <taxon>PACMAD clade</taxon>
        <taxon>Panicoideae</taxon>
        <taxon>Panicodae</taxon>
        <taxon>Paniceae</taxon>
        <taxon>Panicinae</taxon>
        <taxon>Panicum</taxon>
        <taxon>Panicum sect. Panicum</taxon>
    </lineage>
</organism>
<gene>
    <name evidence="3" type="ORF">C2845_PM02G08990</name>
</gene>
<dbReference type="CDD" id="cd06257">
    <property type="entry name" value="DnaJ"/>
    <property type="match status" value="1"/>
</dbReference>
<reference evidence="4" key="1">
    <citation type="journal article" date="2019" name="Nat. Commun.">
        <title>The genome of broomcorn millet.</title>
        <authorList>
            <person name="Zou C."/>
            <person name="Miki D."/>
            <person name="Li D."/>
            <person name="Tang Q."/>
            <person name="Xiao L."/>
            <person name="Rajput S."/>
            <person name="Deng P."/>
            <person name="Jia W."/>
            <person name="Huang R."/>
            <person name="Zhang M."/>
            <person name="Sun Y."/>
            <person name="Hu J."/>
            <person name="Fu X."/>
            <person name="Schnable P.S."/>
            <person name="Li F."/>
            <person name="Zhang H."/>
            <person name="Feng B."/>
            <person name="Zhu X."/>
            <person name="Liu R."/>
            <person name="Schnable J.C."/>
            <person name="Zhu J.-K."/>
            <person name="Zhang H."/>
        </authorList>
    </citation>
    <scope>NUCLEOTIDE SEQUENCE [LARGE SCALE GENOMIC DNA]</scope>
</reference>
<feature type="compositionally biased region" description="Low complexity" evidence="1">
    <location>
        <begin position="9"/>
        <end position="27"/>
    </location>
</feature>
<dbReference type="InterPro" id="IPR036869">
    <property type="entry name" value="J_dom_sf"/>
</dbReference>
<proteinExistence type="predicted"/>
<evidence type="ECO:0000256" key="1">
    <source>
        <dbReference type="SAM" id="MobiDB-lite"/>
    </source>
</evidence>
<feature type="compositionally biased region" description="Pro residues" evidence="1">
    <location>
        <begin position="108"/>
        <end position="121"/>
    </location>
</feature>
<dbReference type="OrthoDB" id="10250354at2759"/>
<dbReference type="STRING" id="4540.A0A3L6SC94"/>
<accession>A0A3L6SC94</accession>
<feature type="region of interest" description="Disordered" evidence="1">
    <location>
        <begin position="86"/>
        <end position="178"/>
    </location>
</feature>
<dbReference type="Proteomes" id="UP000275267">
    <property type="component" value="Unassembled WGS sequence"/>
</dbReference>
<comment type="caution">
    <text evidence="3">The sequence shown here is derived from an EMBL/GenBank/DDBJ whole genome shotgun (WGS) entry which is preliminary data.</text>
</comment>
<feature type="region of interest" description="Disordered" evidence="1">
    <location>
        <begin position="1"/>
        <end position="51"/>
    </location>
</feature>
<dbReference type="PANTHER" id="PTHR44137:SF53">
    <property type="entry name" value="DNAJ DOMAIN CONTAINING PROTEIN, EXPRESSED"/>
    <property type="match status" value="1"/>
</dbReference>
<name>A0A3L6SC94_PANMI</name>